<dbReference type="GO" id="GO:0000028">
    <property type="term" value="P:ribosomal small subunit assembly"/>
    <property type="evidence" value="ECO:0007669"/>
    <property type="project" value="TreeGrafter"/>
</dbReference>
<organism evidence="2 3">
    <name type="scientific">Calycomorphotria hydatis</name>
    <dbReference type="NCBI Taxonomy" id="2528027"/>
    <lineage>
        <taxon>Bacteria</taxon>
        <taxon>Pseudomonadati</taxon>
        <taxon>Planctomycetota</taxon>
        <taxon>Planctomycetia</taxon>
        <taxon>Planctomycetales</taxon>
        <taxon>Planctomycetaceae</taxon>
        <taxon>Calycomorphotria</taxon>
    </lineage>
</organism>
<dbReference type="InterPro" id="IPR005662">
    <property type="entry name" value="GTPase_Era-like"/>
</dbReference>
<dbReference type="GO" id="GO:0043024">
    <property type="term" value="F:ribosomal small subunit binding"/>
    <property type="evidence" value="ECO:0007669"/>
    <property type="project" value="TreeGrafter"/>
</dbReference>
<evidence type="ECO:0000313" key="3">
    <source>
        <dbReference type="Proteomes" id="UP000319976"/>
    </source>
</evidence>
<dbReference type="KEGG" id="chya:V22_05530"/>
<dbReference type="PANTHER" id="PTHR42698">
    <property type="entry name" value="GTPASE ERA"/>
    <property type="match status" value="1"/>
</dbReference>
<dbReference type="GO" id="GO:0005829">
    <property type="term" value="C:cytosol"/>
    <property type="evidence" value="ECO:0007669"/>
    <property type="project" value="TreeGrafter"/>
</dbReference>
<name>A0A517T4M7_9PLAN</name>
<dbReference type="OrthoDB" id="207675at2"/>
<dbReference type="EMBL" id="CP036316">
    <property type="protein sequence ID" value="QDT63332.1"/>
    <property type="molecule type" value="Genomic_DNA"/>
</dbReference>
<sequence length="631" mass="69572">MSNTLQARANLLIRLRGAIEQLETEAALLQLAPVEERAWYGLLTRKLIPQSGDDAFLLVAVVGGTNIGKSVLFNHLAGEKISGATPLASGTKHPVCIVPNGFTDTHELSDVFPGFECRASESTEEALQESDQDLLFWRECDSLPGNLVLLDTPDIDSDAPVNWDRAEKIRLAADVLVVVLTQQKYNDAAVKRFLRRVGDEHREVILVFNQLHLPEDDAYWPTWTETVCGNTGIEPEFIYLAPHDRQAADENRLTFQECRWPQTGDQPAEGSATSIAESLSRLHFETVRTRTLDGALEKLLDPRAGVPGYLKEVRERSSRFHAAAEQLCDRSMIRLNDWPTLPSGLLVSEVRQWWGEQHEGWAKSVNVVYGAIGKGITWPLKSLRAQMGHAPTPPIDSYRQSEWTAIVSGIENLFEKLRWMAENGGDLIGEPMKEIVKQTDRAAFLERLRTAHQQTDPLAELDELIDREMQKLAEEAPGTFRWIRRINTASVAMRPVLSMGLFFGFGGADIVASAVTGAAAQTMVHVAADVAAGTTASVAGEHALSATASQGVGRLQAALQQLQKQFAASRVQWVADQINRELFGELPERLNAAAQLPQSEPFVEIERCLEELTQSMSVTATTEENADASAG</sequence>
<gene>
    <name evidence="2" type="ORF">V22_05530</name>
</gene>
<dbReference type="Gene3D" id="3.40.50.300">
    <property type="entry name" value="P-loop containing nucleotide triphosphate hydrolases"/>
    <property type="match status" value="1"/>
</dbReference>
<dbReference type="Proteomes" id="UP000319976">
    <property type="component" value="Chromosome"/>
</dbReference>
<dbReference type="InterPro" id="IPR006073">
    <property type="entry name" value="GTP-bd"/>
</dbReference>
<dbReference type="AlphaFoldDB" id="A0A517T4M7"/>
<dbReference type="RefSeq" id="WP_145259574.1">
    <property type="nucleotide sequence ID" value="NZ_CP036316.1"/>
</dbReference>
<accession>A0A517T4M7</accession>
<evidence type="ECO:0000259" key="1">
    <source>
        <dbReference type="Pfam" id="PF01926"/>
    </source>
</evidence>
<dbReference type="GO" id="GO:0019843">
    <property type="term" value="F:rRNA binding"/>
    <property type="evidence" value="ECO:0007669"/>
    <property type="project" value="TreeGrafter"/>
</dbReference>
<protein>
    <submittedName>
        <fullName evidence="2">GTPase Era</fullName>
    </submittedName>
</protein>
<dbReference type="PANTHER" id="PTHR42698:SF1">
    <property type="entry name" value="GTPASE ERA, MITOCHONDRIAL"/>
    <property type="match status" value="1"/>
</dbReference>
<evidence type="ECO:0000313" key="2">
    <source>
        <dbReference type="EMBL" id="QDT63332.1"/>
    </source>
</evidence>
<dbReference type="GO" id="GO:0005525">
    <property type="term" value="F:GTP binding"/>
    <property type="evidence" value="ECO:0007669"/>
    <property type="project" value="InterPro"/>
</dbReference>
<keyword evidence="3" id="KW-1185">Reference proteome</keyword>
<dbReference type="SUPFAM" id="SSF52540">
    <property type="entry name" value="P-loop containing nucleoside triphosphate hydrolases"/>
    <property type="match status" value="1"/>
</dbReference>
<reference evidence="2 3" key="1">
    <citation type="submission" date="2019-02" db="EMBL/GenBank/DDBJ databases">
        <title>Deep-cultivation of Planctomycetes and their phenomic and genomic characterization uncovers novel biology.</title>
        <authorList>
            <person name="Wiegand S."/>
            <person name="Jogler M."/>
            <person name="Boedeker C."/>
            <person name="Pinto D."/>
            <person name="Vollmers J."/>
            <person name="Rivas-Marin E."/>
            <person name="Kohn T."/>
            <person name="Peeters S.H."/>
            <person name="Heuer A."/>
            <person name="Rast P."/>
            <person name="Oberbeckmann S."/>
            <person name="Bunk B."/>
            <person name="Jeske O."/>
            <person name="Meyerdierks A."/>
            <person name="Storesund J.E."/>
            <person name="Kallscheuer N."/>
            <person name="Luecker S."/>
            <person name="Lage O.M."/>
            <person name="Pohl T."/>
            <person name="Merkel B.J."/>
            <person name="Hornburger P."/>
            <person name="Mueller R.-W."/>
            <person name="Bruemmer F."/>
            <person name="Labrenz M."/>
            <person name="Spormann A.M."/>
            <person name="Op den Camp H."/>
            <person name="Overmann J."/>
            <person name="Amann R."/>
            <person name="Jetten M.S.M."/>
            <person name="Mascher T."/>
            <person name="Medema M.H."/>
            <person name="Devos D.P."/>
            <person name="Kaster A.-K."/>
            <person name="Ovreas L."/>
            <person name="Rohde M."/>
            <person name="Galperin M.Y."/>
            <person name="Jogler C."/>
        </authorList>
    </citation>
    <scope>NUCLEOTIDE SEQUENCE [LARGE SCALE GENOMIC DNA]</scope>
    <source>
        <strain evidence="2 3">V22</strain>
    </source>
</reference>
<dbReference type="Pfam" id="PF01926">
    <property type="entry name" value="MMR_HSR1"/>
    <property type="match status" value="1"/>
</dbReference>
<dbReference type="CDD" id="cd00882">
    <property type="entry name" value="Ras_like_GTPase"/>
    <property type="match status" value="1"/>
</dbReference>
<feature type="domain" description="G" evidence="1">
    <location>
        <begin position="59"/>
        <end position="210"/>
    </location>
</feature>
<dbReference type="InterPro" id="IPR027417">
    <property type="entry name" value="P-loop_NTPase"/>
</dbReference>
<proteinExistence type="predicted"/>